<keyword evidence="1" id="KW-0732">Signal</keyword>
<feature type="signal peptide" evidence="1">
    <location>
        <begin position="1"/>
        <end position="19"/>
    </location>
</feature>
<gene>
    <name evidence="2" type="ORF">Q73A0000_11045</name>
</gene>
<dbReference type="SUPFAM" id="SSF49464">
    <property type="entry name" value="Carboxypeptidase regulatory domain-like"/>
    <property type="match status" value="1"/>
</dbReference>
<organism evidence="2 3">
    <name type="scientific">Kaistella flava</name>
    <name type="common">ex Peng et al. 2021</name>
    <dbReference type="NCBI Taxonomy" id="2038776"/>
    <lineage>
        <taxon>Bacteria</taxon>
        <taxon>Pseudomonadati</taxon>
        <taxon>Bacteroidota</taxon>
        <taxon>Flavobacteriia</taxon>
        <taxon>Flavobacteriales</taxon>
        <taxon>Weeksellaceae</taxon>
        <taxon>Chryseobacterium group</taxon>
        <taxon>Kaistella</taxon>
    </lineage>
</organism>
<protein>
    <submittedName>
        <fullName evidence="2">Carboxypeptidase regulatory-like domain-containing protein</fullName>
    </submittedName>
</protein>
<dbReference type="InterPro" id="IPR008969">
    <property type="entry name" value="CarboxyPept-like_regulatory"/>
</dbReference>
<proteinExistence type="predicted"/>
<sequence length="265" mass="29774">MKTKLLFLLFFIASITAFSQQYITGKVSSEFDAALQNVVIFNTRTDEKVLSDKEGNFTIAAKPTDELRFIKSGYDRISSKISAQNFSEPLNILLTKSPYDIAEIELKFQATGNLEKDIKTLDPSKRVVALNSTMKAYMMTPPTDVAPKLSVPSAFAAPNYNAGQVNILGIASAVFGLIKKAKNPPITTPNYAETQAFYRRIKNTMDMSFYTSRGFDEEQIDHFLIYADQNYSLAKLYRKNFDISAIDIAMKLAYKEYIKTHKVGS</sequence>
<evidence type="ECO:0000256" key="1">
    <source>
        <dbReference type="SAM" id="SignalP"/>
    </source>
</evidence>
<dbReference type="KEGG" id="kfa:Q73A0000_11045"/>
<reference evidence="2 3" key="1">
    <citation type="submission" date="2019-05" db="EMBL/GenBank/DDBJ databases">
        <title>Chryseobacterium sp. isolated from King George Island, maritime Antarctica.</title>
        <authorList>
            <person name="Peng X."/>
        </authorList>
    </citation>
    <scope>NUCLEOTIDE SEQUENCE [LARGE SCALE GENOMIC DNA]</scope>
    <source>
        <strain evidence="2 3">7-3A</strain>
    </source>
</reference>
<dbReference type="AlphaFoldDB" id="A0A7M2YB92"/>
<keyword evidence="3" id="KW-1185">Reference proteome</keyword>
<keyword evidence="2" id="KW-0121">Carboxypeptidase</keyword>
<keyword evidence="2" id="KW-0645">Protease</keyword>
<evidence type="ECO:0000313" key="2">
    <source>
        <dbReference type="EMBL" id="QOW10854.1"/>
    </source>
</evidence>
<dbReference type="EMBL" id="CP040442">
    <property type="protein sequence ID" value="QOW10854.1"/>
    <property type="molecule type" value="Genomic_DNA"/>
</dbReference>
<dbReference type="Proteomes" id="UP000594195">
    <property type="component" value="Chromosome"/>
</dbReference>
<evidence type="ECO:0000313" key="3">
    <source>
        <dbReference type="Proteomes" id="UP000594195"/>
    </source>
</evidence>
<dbReference type="RefSeq" id="WP_193811017.1">
    <property type="nucleotide sequence ID" value="NZ_CP040442.1"/>
</dbReference>
<accession>A0A7M2YB92</accession>
<keyword evidence="2" id="KW-0378">Hydrolase</keyword>
<feature type="chain" id="PRO_5032989501" evidence="1">
    <location>
        <begin position="20"/>
        <end position="265"/>
    </location>
</feature>
<dbReference type="GO" id="GO:0004180">
    <property type="term" value="F:carboxypeptidase activity"/>
    <property type="evidence" value="ECO:0007669"/>
    <property type="project" value="UniProtKB-KW"/>
</dbReference>
<name>A0A7M2YB92_9FLAO</name>